<dbReference type="RefSeq" id="XP_008785638.2">
    <property type="nucleotide sequence ID" value="XM_008787416.4"/>
</dbReference>
<dbReference type="Proteomes" id="UP000228380">
    <property type="component" value="Chromosome 15"/>
</dbReference>
<evidence type="ECO:0000259" key="5">
    <source>
        <dbReference type="Pfam" id="PF00685"/>
    </source>
</evidence>
<dbReference type="GeneID" id="103704216"/>
<dbReference type="Gene3D" id="3.40.50.300">
    <property type="entry name" value="P-loop containing nucleotide triphosphate hydrolases"/>
    <property type="match status" value="1"/>
</dbReference>
<keyword evidence="2 3" id="KW-0808">Transferase</keyword>
<dbReference type="EC" id="2.8.2.-" evidence="3"/>
<dbReference type="Pfam" id="PF00685">
    <property type="entry name" value="Sulfotransfer_1"/>
    <property type="match status" value="1"/>
</dbReference>
<gene>
    <name evidence="7" type="primary">LOC103704216</name>
</gene>
<evidence type="ECO:0000256" key="4">
    <source>
        <dbReference type="SAM" id="MobiDB-lite"/>
    </source>
</evidence>
<sequence length="365" mass="41213">MATLPSLSSSINSVQLDSKRKEDGEEQTAKPSQEFDDLISTLPLDEGLVPMRLRQYQGVWIPEHFLRGIIAVRQRFTARPDDLLLLSYPKSGTTWLKALAFTIRTRTQHSLARHPLLSLNPHQCVESLDRLFFLGKLSSVEPQPSPRIFSSHAPYSLLSESIKGSGCRIIYVCRDPKDVFVSRWHFNAKLGSKTDKEPIPLARAFEMFCEGVCPFGLIWEHALGYWKESLGRPGKVLFLKYEELMEKPVANVKRMAEFIGCPFSPEEEKQGVVEELVRLCSFENLSNLEINATGVINAKAPTAPPTFASFFRKGKVGDWRNLLSPKMAQRLDEITQERLKGSGLTLGRTWLEAATLMDENPVHQV</sequence>
<evidence type="ECO:0000256" key="1">
    <source>
        <dbReference type="ARBA" id="ARBA00005771"/>
    </source>
</evidence>
<dbReference type="InterPro" id="IPR027417">
    <property type="entry name" value="P-loop_NTPase"/>
</dbReference>
<dbReference type="InterPro" id="IPR000863">
    <property type="entry name" value="Sulfotransferase_dom"/>
</dbReference>
<dbReference type="SUPFAM" id="SSF52540">
    <property type="entry name" value="P-loop containing nucleoside triphosphate hydrolases"/>
    <property type="match status" value="1"/>
</dbReference>
<reference evidence="6" key="1">
    <citation type="journal article" date="2019" name="Nat. Commun.">
        <title>Genome-wide association mapping of date palm fruit traits.</title>
        <authorList>
            <person name="Hazzouri K.M."/>
            <person name="Gros-Balthazard M."/>
            <person name="Flowers J.M."/>
            <person name="Copetti D."/>
            <person name="Lemansour A."/>
            <person name="Lebrun M."/>
            <person name="Masmoudi K."/>
            <person name="Ferrand S."/>
            <person name="Dhar M.I."/>
            <person name="Fresquez Z.A."/>
            <person name="Rosas U."/>
            <person name="Zhang J."/>
            <person name="Talag J."/>
            <person name="Lee S."/>
            <person name="Kudrna D."/>
            <person name="Powell R.F."/>
            <person name="Leitch I.J."/>
            <person name="Krueger R.R."/>
            <person name="Wing R.A."/>
            <person name="Amiri K.M.A."/>
            <person name="Purugganan M.D."/>
        </authorList>
    </citation>
    <scope>NUCLEOTIDE SEQUENCE [LARGE SCALE GENOMIC DNA]</scope>
    <source>
        <strain evidence="6">cv. Khalas</strain>
    </source>
</reference>
<feature type="compositionally biased region" description="Polar residues" evidence="4">
    <location>
        <begin position="1"/>
        <end position="16"/>
    </location>
</feature>
<name>A0A8B7BUH6_PHODC</name>
<proteinExistence type="inferred from homology"/>
<reference evidence="7" key="2">
    <citation type="submission" date="2025-08" db="UniProtKB">
        <authorList>
            <consortium name="RefSeq"/>
        </authorList>
    </citation>
    <scope>IDENTIFICATION</scope>
    <source>
        <tissue evidence="7">Young leaves</tissue>
    </source>
</reference>
<dbReference type="AlphaFoldDB" id="A0A8B7BUH6"/>
<evidence type="ECO:0000313" key="6">
    <source>
        <dbReference type="Proteomes" id="UP000228380"/>
    </source>
</evidence>
<evidence type="ECO:0000256" key="3">
    <source>
        <dbReference type="RuleBase" id="RU361155"/>
    </source>
</evidence>
<evidence type="ECO:0000256" key="2">
    <source>
        <dbReference type="ARBA" id="ARBA00022679"/>
    </source>
</evidence>
<feature type="region of interest" description="Disordered" evidence="4">
    <location>
        <begin position="1"/>
        <end position="33"/>
    </location>
</feature>
<protein>
    <recommendedName>
        <fullName evidence="3">Sulfotransferase</fullName>
        <ecNumber evidence="3">2.8.2.-</ecNumber>
    </recommendedName>
</protein>
<comment type="similarity">
    <text evidence="1 3">Belongs to the sulfotransferase 1 family.</text>
</comment>
<dbReference type="GO" id="GO:0008146">
    <property type="term" value="F:sulfotransferase activity"/>
    <property type="evidence" value="ECO:0007669"/>
    <property type="project" value="InterPro"/>
</dbReference>
<accession>A0A8B7BUH6</accession>
<keyword evidence="6" id="KW-1185">Reference proteome</keyword>
<evidence type="ECO:0000313" key="7">
    <source>
        <dbReference type="RefSeq" id="XP_008785638.2"/>
    </source>
</evidence>
<dbReference type="KEGG" id="pda:103704216"/>
<dbReference type="OrthoDB" id="588844at2759"/>
<feature type="domain" description="Sulfotransferase" evidence="5">
    <location>
        <begin position="80"/>
        <end position="343"/>
    </location>
</feature>
<organism evidence="6 7">
    <name type="scientific">Phoenix dactylifera</name>
    <name type="common">Date palm</name>
    <dbReference type="NCBI Taxonomy" id="42345"/>
    <lineage>
        <taxon>Eukaryota</taxon>
        <taxon>Viridiplantae</taxon>
        <taxon>Streptophyta</taxon>
        <taxon>Embryophyta</taxon>
        <taxon>Tracheophyta</taxon>
        <taxon>Spermatophyta</taxon>
        <taxon>Magnoliopsida</taxon>
        <taxon>Liliopsida</taxon>
        <taxon>Arecaceae</taxon>
        <taxon>Coryphoideae</taxon>
        <taxon>Phoeniceae</taxon>
        <taxon>Phoenix</taxon>
    </lineage>
</organism>
<dbReference type="PANTHER" id="PTHR11783">
    <property type="entry name" value="SULFOTRANSFERASE SULT"/>
    <property type="match status" value="1"/>
</dbReference>